<dbReference type="OrthoDB" id="5293449at2"/>
<dbReference type="InterPro" id="IPR010994">
    <property type="entry name" value="RuvA_2-like"/>
</dbReference>
<dbReference type="Gene3D" id="1.10.150.20">
    <property type="entry name" value="5' to 3' exonuclease, C-terminal subdomain"/>
    <property type="match status" value="1"/>
</dbReference>
<gene>
    <name evidence="6 8" type="primary">ruvA</name>
    <name evidence="8" type="ORF">FRY97_10475</name>
</gene>
<dbReference type="EMBL" id="VOOR01000019">
    <property type="protein sequence ID" value="TXB63078.1"/>
    <property type="molecule type" value="Genomic_DNA"/>
</dbReference>
<comment type="subunit">
    <text evidence="6">Homotetramer. Forms an RuvA(8)-RuvB(12)-Holliday junction (HJ) complex. HJ DNA is sandwiched between 2 RuvA tetramers; dsDNA enters through RuvA and exits via RuvB. An RuvB hexamer assembles on each DNA strand where it exits the tetramer. Each RuvB hexamer is contacted by two RuvA subunits (via domain III) on 2 adjacent RuvB subunits; this complex drives branch migration. In the full resolvosome a probable DNA-RuvA(4)-RuvB(12)-RuvC(2) complex forms which resolves the HJ.</text>
</comment>
<dbReference type="RefSeq" id="WP_147167481.1">
    <property type="nucleotide sequence ID" value="NZ_VOOR01000019.1"/>
</dbReference>
<dbReference type="InterPro" id="IPR012340">
    <property type="entry name" value="NA-bd_OB-fold"/>
</dbReference>
<proteinExistence type="inferred from homology"/>
<keyword evidence="4 6" id="KW-0233">DNA recombination</keyword>
<dbReference type="SUPFAM" id="SSF46929">
    <property type="entry name" value="DNA helicase RuvA subunit, C-terminal domain"/>
    <property type="match status" value="1"/>
</dbReference>
<comment type="similarity">
    <text evidence="6">Belongs to the RuvA family.</text>
</comment>
<accession>A0A5C6RL19</accession>
<dbReference type="InterPro" id="IPR011114">
    <property type="entry name" value="RuvA_C"/>
</dbReference>
<dbReference type="InterPro" id="IPR003583">
    <property type="entry name" value="Hlx-hairpin-Hlx_DNA-bd_motif"/>
</dbReference>
<evidence type="ECO:0000256" key="6">
    <source>
        <dbReference type="HAMAP-Rule" id="MF_00031"/>
    </source>
</evidence>
<dbReference type="Pfam" id="PF14520">
    <property type="entry name" value="HHH_5"/>
    <property type="match status" value="1"/>
</dbReference>
<comment type="caution">
    <text evidence="8">The sequence shown here is derived from an EMBL/GenBank/DDBJ whole genome shotgun (WGS) entry which is preliminary data.</text>
</comment>
<organism evidence="8 9">
    <name type="scientific">Phaeodactylibacter luteus</name>
    <dbReference type="NCBI Taxonomy" id="1564516"/>
    <lineage>
        <taxon>Bacteria</taxon>
        <taxon>Pseudomonadati</taxon>
        <taxon>Bacteroidota</taxon>
        <taxon>Saprospiria</taxon>
        <taxon>Saprospirales</taxon>
        <taxon>Haliscomenobacteraceae</taxon>
        <taxon>Phaeodactylibacter</taxon>
    </lineage>
</organism>
<evidence type="ECO:0000256" key="2">
    <source>
        <dbReference type="ARBA" id="ARBA00022763"/>
    </source>
</evidence>
<keyword evidence="1 6" id="KW-0963">Cytoplasm</keyword>
<evidence type="ECO:0000256" key="5">
    <source>
        <dbReference type="ARBA" id="ARBA00023204"/>
    </source>
</evidence>
<reference evidence="8 9" key="1">
    <citation type="submission" date="2019-08" db="EMBL/GenBank/DDBJ databases">
        <title>Genome of Phaeodactylibacter luteus.</title>
        <authorList>
            <person name="Bowman J.P."/>
        </authorList>
    </citation>
    <scope>NUCLEOTIDE SEQUENCE [LARGE SCALE GENOMIC DNA]</scope>
    <source>
        <strain evidence="8 9">KCTC 42180</strain>
    </source>
</reference>
<comment type="caution">
    <text evidence="6">Lacks conserved residue(s) required for the propagation of feature annotation.</text>
</comment>
<feature type="domain" description="Helix-hairpin-helix DNA-binding motif class 1" evidence="7">
    <location>
        <begin position="107"/>
        <end position="126"/>
    </location>
</feature>
<feature type="region of interest" description="Domain III" evidence="6">
    <location>
        <begin position="146"/>
        <end position="197"/>
    </location>
</feature>
<comment type="function">
    <text evidence="6">The RuvA-RuvB-RuvC complex processes Holliday junction (HJ) DNA during genetic recombination and DNA repair, while the RuvA-RuvB complex plays an important role in the rescue of blocked DNA replication forks via replication fork reversal (RFR). RuvA specifically binds to HJ cruciform DNA, conferring on it an open structure. The RuvB hexamer acts as an ATP-dependent pump, pulling dsDNA into and through the RuvAB complex. HJ branch migration allows RuvC to scan DNA until it finds its consensus sequence, where it cleaves and resolves the cruciform DNA.</text>
</comment>
<keyword evidence="9" id="KW-1185">Reference proteome</keyword>
<keyword evidence="5 6" id="KW-0234">DNA repair</keyword>
<dbReference type="SMART" id="SM00278">
    <property type="entry name" value="HhH1"/>
    <property type="match status" value="2"/>
</dbReference>
<dbReference type="GO" id="GO:0009379">
    <property type="term" value="C:Holliday junction helicase complex"/>
    <property type="evidence" value="ECO:0007669"/>
    <property type="project" value="InterPro"/>
</dbReference>
<dbReference type="GO" id="GO:0048476">
    <property type="term" value="C:Holliday junction resolvase complex"/>
    <property type="evidence" value="ECO:0007669"/>
    <property type="project" value="UniProtKB-UniRule"/>
</dbReference>
<evidence type="ECO:0000256" key="1">
    <source>
        <dbReference type="ARBA" id="ARBA00022490"/>
    </source>
</evidence>
<feature type="domain" description="Helix-hairpin-helix DNA-binding motif class 1" evidence="7">
    <location>
        <begin position="72"/>
        <end position="91"/>
    </location>
</feature>
<name>A0A5C6RL19_9BACT</name>
<dbReference type="NCBIfam" id="TIGR00084">
    <property type="entry name" value="ruvA"/>
    <property type="match status" value="1"/>
</dbReference>
<dbReference type="Pfam" id="PF01330">
    <property type="entry name" value="RuvA_N"/>
    <property type="match status" value="1"/>
</dbReference>
<keyword evidence="2 6" id="KW-0227">DNA damage</keyword>
<comment type="subcellular location">
    <subcellularLocation>
        <location evidence="6">Cytoplasm</location>
    </subcellularLocation>
</comment>
<evidence type="ECO:0000313" key="9">
    <source>
        <dbReference type="Proteomes" id="UP000321580"/>
    </source>
</evidence>
<dbReference type="GO" id="GO:0000400">
    <property type="term" value="F:four-way junction DNA binding"/>
    <property type="evidence" value="ECO:0007669"/>
    <property type="project" value="UniProtKB-UniRule"/>
</dbReference>
<sequence length="197" mass="21449">MIAYIKGPIAHKSPTFIIVEAAGVGYHINISLHTYAQIEKLEAVKILTHQHIKEDSHTLYGFAEAIERALFVHLISVSGIGPSTAQLMLSSMTPDDLRAAIIGEQVAALKKIKGVGPKTAQRIILDLKDKLLKDAGDDLPSLPTAQDNTIREEALSALVALQFNRIHAQKALNKILKAQPEVGQVEQLIKLALKELS</sequence>
<dbReference type="InterPro" id="IPR036267">
    <property type="entry name" value="RuvA_C_sf"/>
</dbReference>
<dbReference type="SUPFAM" id="SSF50249">
    <property type="entry name" value="Nucleic acid-binding proteins"/>
    <property type="match status" value="1"/>
</dbReference>
<dbReference type="GO" id="GO:0006281">
    <property type="term" value="P:DNA repair"/>
    <property type="evidence" value="ECO:0007669"/>
    <property type="project" value="UniProtKB-UniRule"/>
</dbReference>
<dbReference type="InterPro" id="IPR013849">
    <property type="entry name" value="DNA_helicase_Holl-junc_RuvA_I"/>
</dbReference>
<dbReference type="Gene3D" id="1.10.8.10">
    <property type="entry name" value="DNA helicase RuvA subunit, C-terminal domain"/>
    <property type="match status" value="1"/>
</dbReference>
<protein>
    <recommendedName>
        <fullName evidence="6">Holliday junction branch migration complex subunit RuvA</fullName>
    </recommendedName>
</protein>
<dbReference type="Gene3D" id="2.40.50.140">
    <property type="entry name" value="Nucleic acid-binding proteins"/>
    <property type="match status" value="1"/>
</dbReference>
<dbReference type="GO" id="GO:0006310">
    <property type="term" value="P:DNA recombination"/>
    <property type="evidence" value="ECO:0007669"/>
    <property type="project" value="UniProtKB-UniRule"/>
</dbReference>
<dbReference type="GO" id="GO:0005524">
    <property type="term" value="F:ATP binding"/>
    <property type="evidence" value="ECO:0007669"/>
    <property type="project" value="InterPro"/>
</dbReference>
<dbReference type="AlphaFoldDB" id="A0A5C6RL19"/>
<evidence type="ECO:0000313" key="8">
    <source>
        <dbReference type="EMBL" id="TXB63078.1"/>
    </source>
</evidence>
<evidence type="ECO:0000256" key="4">
    <source>
        <dbReference type="ARBA" id="ARBA00023172"/>
    </source>
</evidence>
<dbReference type="Pfam" id="PF07499">
    <property type="entry name" value="RuvA_C"/>
    <property type="match status" value="1"/>
</dbReference>
<dbReference type="Proteomes" id="UP000321580">
    <property type="component" value="Unassembled WGS sequence"/>
</dbReference>
<dbReference type="InterPro" id="IPR000085">
    <property type="entry name" value="RuvA"/>
</dbReference>
<dbReference type="SUPFAM" id="SSF47781">
    <property type="entry name" value="RuvA domain 2-like"/>
    <property type="match status" value="1"/>
</dbReference>
<dbReference type="GO" id="GO:0009378">
    <property type="term" value="F:four-way junction helicase activity"/>
    <property type="evidence" value="ECO:0007669"/>
    <property type="project" value="InterPro"/>
</dbReference>
<keyword evidence="3 6" id="KW-0238">DNA-binding</keyword>
<evidence type="ECO:0000256" key="3">
    <source>
        <dbReference type="ARBA" id="ARBA00023125"/>
    </source>
</evidence>
<dbReference type="HAMAP" id="MF_00031">
    <property type="entry name" value="DNA_HJ_migration_RuvA"/>
    <property type="match status" value="1"/>
</dbReference>
<dbReference type="CDD" id="cd14332">
    <property type="entry name" value="UBA_RuvA_C"/>
    <property type="match status" value="1"/>
</dbReference>
<dbReference type="GO" id="GO:0005737">
    <property type="term" value="C:cytoplasm"/>
    <property type="evidence" value="ECO:0007669"/>
    <property type="project" value="UniProtKB-SubCell"/>
</dbReference>
<evidence type="ECO:0000259" key="7">
    <source>
        <dbReference type="SMART" id="SM00278"/>
    </source>
</evidence>
<comment type="domain">
    <text evidence="6">Has three domains with a flexible linker between the domains II and III and assumes an 'L' shape. Domain III is highly mobile and contacts RuvB.</text>
</comment>